<feature type="domain" description="Hemerythrin-like" evidence="2">
    <location>
        <begin position="97"/>
        <end position="228"/>
    </location>
</feature>
<dbReference type="Gene3D" id="1.20.120.520">
    <property type="entry name" value="nmb1532 protein domain like"/>
    <property type="match status" value="1"/>
</dbReference>
<dbReference type="CDD" id="cd12108">
    <property type="entry name" value="Hr-like"/>
    <property type="match status" value="1"/>
</dbReference>
<name>A0ABR4KH32_9EURO</name>
<organism evidence="3 4">
    <name type="scientific">Aspergillus pseudoustus</name>
    <dbReference type="NCBI Taxonomy" id="1810923"/>
    <lineage>
        <taxon>Eukaryota</taxon>
        <taxon>Fungi</taxon>
        <taxon>Dikarya</taxon>
        <taxon>Ascomycota</taxon>
        <taxon>Pezizomycotina</taxon>
        <taxon>Eurotiomycetes</taxon>
        <taxon>Eurotiomycetidae</taxon>
        <taxon>Eurotiales</taxon>
        <taxon>Aspergillaceae</taxon>
        <taxon>Aspergillus</taxon>
        <taxon>Aspergillus subgen. Nidulantes</taxon>
    </lineage>
</organism>
<sequence length="248" mass="29254">MNRGCNILLRARQFVIPCHCRFSPLSPISTSPSRPHYYQAQHRLPAKQSFQTKATDSATMTQEQPPQDPAPNQEEEEKLPPLSPQDFRIYNQKAEQMEYFHAHFRHSWNTLWGACTAGRRPKTMTLKQFINVGLQFAHHLEVHHSIEENHVFPFLARRMPEFQAKGRGKRAAELLRQHRQIHEGLEGFEQYLERCASGEEELRLEVLREKMEGWREVLWTHLDQEVKTLGAENMRRYWSKEEIAMIPM</sequence>
<dbReference type="Pfam" id="PF01814">
    <property type="entry name" value="Hemerythrin"/>
    <property type="match status" value="1"/>
</dbReference>
<proteinExistence type="predicted"/>
<evidence type="ECO:0000313" key="3">
    <source>
        <dbReference type="EMBL" id="KAL2851531.1"/>
    </source>
</evidence>
<reference evidence="3 4" key="1">
    <citation type="submission" date="2024-07" db="EMBL/GenBank/DDBJ databases">
        <title>Section-level genome sequencing and comparative genomics of Aspergillus sections Usti and Cavernicolus.</title>
        <authorList>
            <consortium name="Lawrence Berkeley National Laboratory"/>
            <person name="Nybo J.L."/>
            <person name="Vesth T.C."/>
            <person name="Theobald S."/>
            <person name="Frisvad J.C."/>
            <person name="Larsen T.O."/>
            <person name="Kjaerboelling I."/>
            <person name="Rothschild-Mancinelli K."/>
            <person name="Lyhne E.K."/>
            <person name="Kogle M.E."/>
            <person name="Barry K."/>
            <person name="Clum A."/>
            <person name="Na H."/>
            <person name="Ledsgaard L."/>
            <person name="Lin J."/>
            <person name="Lipzen A."/>
            <person name="Kuo A."/>
            <person name="Riley R."/>
            <person name="Mondo S."/>
            <person name="Labutti K."/>
            <person name="Haridas S."/>
            <person name="Pangalinan J."/>
            <person name="Salamov A.A."/>
            <person name="Simmons B.A."/>
            <person name="Magnuson J.K."/>
            <person name="Chen J."/>
            <person name="Drula E."/>
            <person name="Henrissat B."/>
            <person name="Wiebenga A."/>
            <person name="Lubbers R.J."/>
            <person name="Gomes A.C."/>
            <person name="Makela M.R."/>
            <person name="Stajich J."/>
            <person name="Grigoriev I.V."/>
            <person name="Mortensen U.H."/>
            <person name="De Vries R.P."/>
            <person name="Baker S.E."/>
            <person name="Andersen M.R."/>
        </authorList>
    </citation>
    <scope>NUCLEOTIDE SEQUENCE [LARGE SCALE GENOMIC DNA]</scope>
    <source>
        <strain evidence="3 4">CBS 123904</strain>
    </source>
</reference>
<dbReference type="Proteomes" id="UP001610446">
    <property type="component" value="Unassembled WGS sequence"/>
</dbReference>
<dbReference type="PANTHER" id="PTHR38048">
    <property type="entry name" value="EXPRESSED PROTEIN"/>
    <property type="match status" value="1"/>
</dbReference>
<evidence type="ECO:0000313" key="4">
    <source>
        <dbReference type="Proteomes" id="UP001610446"/>
    </source>
</evidence>
<dbReference type="EMBL" id="JBFXLU010000030">
    <property type="protein sequence ID" value="KAL2851531.1"/>
    <property type="molecule type" value="Genomic_DNA"/>
</dbReference>
<evidence type="ECO:0000256" key="1">
    <source>
        <dbReference type="SAM" id="MobiDB-lite"/>
    </source>
</evidence>
<feature type="compositionally biased region" description="Polar residues" evidence="1">
    <location>
        <begin position="50"/>
        <end position="65"/>
    </location>
</feature>
<protein>
    <recommendedName>
        <fullName evidence="2">Hemerythrin-like domain-containing protein</fullName>
    </recommendedName>
</protein>
<dbReference type="InterPro" id="IPR053206">
    <property type="entry name" value="Dimeric_xanthone_biosynth"/>
</dbReference>
<keyword evidence="4" id="KW-1185">Reference proteome</keyword>
<evidence type="ECO:0000259" key="2">
    <source>
        <dbReference type="Pfam" id="PF01814"/>
    </source>
</evidence>
<comment type="caution">
    <text evidence="3">The sequence shown here is derived from an EMBL/GenBank/DDBJ whole genome shotgun (WGS) entry which is preliminary data.</text>
</comment>
<gene>
    <name evidence="3" type="ORF">BJY01DRAFT_209157</name>
</gene>
<accession>A0ABR4KH32</accession>
<feature type="region of interest" description="Disordered" evidence="1">
    <location>
        <begin position="50"/>
        <end position="83"/>
    </location>
</feature>
<dbReference type="InterPro" id="IPR012312">
    <property type="entry name" value="Hemerythrin-like"/>
</dbReference>
<dbReference type="PANTHER" id="PTHR38048:SF1">
    <property type="entry name" value="HEMERYTHRIN-LIKE DOMAIN-CONTAINING PROTEIN"/>
    <property type="match status" value="1"/>
</dbReference>